<dbReference type="AlphaFoldDB" id="A0AAV9Z3B3"/>
<sequence length="103" mass="12003">MAIAPRTPTGRDLIPATSEAFYRFPNRLVRRALEDAMASNDHVTRVRNNVRQANYGGRRGRGPEHARLVHDQIVRDLIGQLQRAEHVLQGFLDDHHRYYPRHR</sequence>
<accession>A0AAV9Z3B3</accession>
<gene>
    <name evidence="1" type="ORF">R3P38DRAFT_2814658</name>
</gene>
<keyword evidence="2" id="KW-1185">Reference proteome</keyword>
<name>A0AAV9Z3B3_9AGAR</name>
<reference evidence="1 2" key="1">
    <citation type="journal article" date="2024" name="J Genomics">
        <title>Draft genome sequencing and assembly of Favolaschia claudopus CIRM-BRFM 2984 isolated from oak limbs.</title>
        <authorList>
            <person name="Navarro D."/>
            <person name="Drula E."/>
            <person name="Chaduli D."/>
            <person name="Cazenave R."/>
            <person name="Ahrendt S."/>
            <person name="Wang J."/>
            <person name="Lipzen A."/>
            <person name="Daum C."/>
            <person name="Barry K."/>
            <person name="Grigoriev I.V."/>
            <person name="Favel A."/>
            <person name="Rosso M.N."/>
            <person name="Martin F."/>
        </authorList>
    </citation>
    <scope>NUCLEOTIDE SEQUENCE [LARGE SCALE GENOMIC DNA]</scope>
    <source>
        <strain evidence="1 2">CIRM-BRFM 2984</strain>
    </source>
</reference>
<comment type="caution">
    <text evidence="1">The sequence shown here is derived from an EMBL/GenBank/DDBJ whole genome shotgun (WGS) entry which is preliminary data.</text>
</comment>
<protein>
    <submittedName>
        <fullName evidence="1">Uncharacterized protein</fullName>
    </submittedName>
</protein>
<evidence type="ECO:0000313" key="1">
    <source>
        <dbReference type="EMBL" id="KAK6969250.1"/>
    </source>
</evidence>
<dbReference type="Proteomes" id="UP001362999">
    <property type="component" value="Unassembled WGS sequence"/>
</dbReference>
<proteinExistence type="predicted"/>
<evidence type="ECO:0000313" key="2">
    <source>
        <dbReference type="Proteomes" id="UP001362999"/>
    </source>
</evidence>
<dbReference type="EMBL" id="JAWWNJ010000229">
    <property type="protein sequence ID" value="KAK6969250.1"/>
    <property type="molecule type" value="Genomic_DNA"/>
</dbReference>
<organism evidence="1 2">
    <name type="scientific">Favolaschia claudopus</name>
    <dbReference type="NCBI Taxonomy" id="2862362"/>
    <lineage>
        <taxon>Eukaryota</taxon>
        <taxon>Fungi</taxon>
        <taxon>Dikarya</taxon>
        <taxon>Basidiomycota</taxon>
        <taxon>Agaricomycotina</taxon>
        <taxon>Agaricomycetes</taxon>
        <taxon>Agaricomycetidae</taxon>
        <taxon>Agaricales</taxon>
        <taxon>Marasmiineae</taxon>
        <taxon>Mycenaceae</taxon>
        <taxon>Favolaschia</taxon>
    </lineage>
</organism>